<keyword evidence="2" id="KW-0472">Membrane</keyword>
<sequence length="215" mass="23416">MSSSTRHTCLTRNEENRINKKGDKHQTRSLGGTEYHPLTIHDVHPNRRVHLLESKVWELFLSLLLVIPPVIFLAYAGYVKQHEGEKADTAPIPNLRAAAKYGPTVFPILFAGVIGAFLNALATWRLEEGISVVSLEYLLQSRTVLGTITTPFSLQTLNMLAPGLLLLWALSPVGGQASLRLIATTPSTAVGNEHMIAPLGFATRGRVSTRASSAT</sequence>
<keyword evidence="2" id="KW-1133">Transmembrane helix</keyword>
<evidence type="ECO:0000256" key="1">
    <source>
        <dbReference type="SAM" id="MobiDB-lite"/>
    </source>
</evidence>
<dbReference type="Proteomes" id="UP000799324">
    <property type="component" value="Unassembled WGS sequence"/>
</dbReference>
<evidence type="ECO:0000313" key="3">
    <source>
        <dbReference type="EMBL" id="KAF2649418.1"/>
    </source>
</evidence>
<dbReference type="AlphaFoldDB" id="A0A6A6SSN8"/>
<dbReference type="OrthoDB" id="3692311at2759"/>
<feature type="compositionally biased region" description="Basic and acidic residues" evidence="1">
    <location>
        <begin position="12"/>
        <end position="26"/>
    </location>
</feature>
<feature type="compositionally biased region" description="Polar residues" evidence="1">
    <location>
        <begin position="1"/>
        <end position="11"/>
    </location>
</feature>
<keyword evidence="4" id="KW-1185">Reference proteome</keyword>
<gene>
    <name evidence="3" type="ORF">K491DRAFT_200622</name>
</gene>
<accession>A0A6A6SSN8</accession>
<feature type="transmembrane region" description="Helical" evidence="2">
    <location>
        <begin position="105"/>
        <end position="124"/>
    </location>
</feature>
<evidence type="ECO:0000313" key="4">
    <source>
        <dbReference type="Proteomes" id="UP000799324"/>
    </source>
</evidence>
<evidence type="ECO:0000256" key="2">
    <source>
        <dbReference type="SAM" id="Phobius"/>
    </source>
</evidence>
<feature type="transmembrane region" description="Helical" evidence="2">
    <location>
        <begin position="59"/>
        <end position="78"/>
    </location>
</feature>
<reference evidence="3" key="1">
    <citation type="journal article" date="2020" name="Stud. Mycol.">
        <title>101 Dothideomycetes genomes: a test case for predicting lifestyles and emergence of pathogens.</title>
        <authorList>
            <person name="Haridas S."/>
            <person name="Albert R."/>
            <person name="Binder M."/>
            <person name="Bloem J."/>
            <person name="Labutti K."/>
            <person name="Salamov A."/>
            <person name="Andreopoulos B."/>
            <person name="Baker S."/>
            <person name="Barry K."/>
            <person name="Bills G."/>
            <person name="Bluhm B."/>
            <person name="Cannon C."/>
            <person name="Castanera R."/>
            <person name="Culley D."/>
            <person name="Daum C."/>
            <person name="Ezra D."/>
            <person name="Gonzalez J."/>
            <person name="Henrissat B."/>
            <person name="Kuo A."/>
            <person name="Liang C."/>
            <person name="Lipzen A."/>
            <person name="Lutzoni F."/>
            <person name="Magnuson J."/>
            <person name="Mondo S."/>
            <person name="Nolan M."/>
            <person name="Ohm R."/>
            <person name="Pangilinan J."/>
            <person name="Park H.-J."/>
            <person name="Ramirez L."/>
            <person name="Alfaro M."/>
            <person name="Sun H."/>
            <person name="Tritt A."/>
            <person name="Yoshinaga Y."/>
            <person name="Zwiers L.-H."/>
            <person name="Turgeon B."/>
            <person name="Goodwin S."/>
            <person name="Spatafora J."/>
            <person name="Crous P."/>
            <person name="Grigoriev I."/>
        </authorList>
    </citation>
    <scope>NUCLEOTIDE SEQUENCE</scope>
    <source>
        <strain evidence="3">CBS 122681</strain>
    </source>
</reference>
<dbReference type="EMBL" id="MU004493">
    <property type="protein sequence ID" value="KAF2649418.1"/>
    <property type="molecule type" value="Genomic_DNA"/>
</dbReference>
<keyword evidence="2" id="KW-0812">Transmembrane</keyword>
<feature type="region of interest" description="Disordered" evidence="1">
    <location>
        <begin position="1"/>
        <end position="31"/>
    </location>
</feature>
<proteinExistence type="predicted"/>
<organism evidence="3 4">
    <name type="scientific">Lophiostoma macrostomum CBS 122681</name>
    <dbReference type="NCBI Taxonomy" id="1314788"/>
    <lineage>
        <taxon>Eukaryota</taxon>
        <taxon>Fungi</taxon>
        <taxon>Dikarya</taxon>
        <taxon>Ascomycota</taxon>
        <taxon>Pezizomycotina</taxon>
        <taxon>Dothideomycetes</taxon>
        <taxon>Pleosporomycetidae</taxon>
        <taxon>Pleosporales</taxon>
        <taxon>Lophiostomataceae</taxon>
        <taxon>Lophiostoma</taxon>
    </lineage>
</organism>
<name>A0A6A6SSN8_9PLEO</name>
<protein>
    <submittedName>
        <fullName evidence="3">Uncharacterized protein</fullName>
    </submittedName>
</protein>